<feature type="binding site" evidence="8">
    <location>
        <position position="185"/>
    </location>
    <ligand>
        <name>ATP</name>
        <dbReference type="ChEBI" id="CHEBI:30616"/>
    </ligand>
</feature>
<dbReference type="EC" id="2.7.7.-" evidence="8"/>
<dbReference type="GO" id="GO:0000287">
    <property type="term" value="F:magnesium ion binding"/>
    <property type="evidence" value="ECO:0007669"/>
    <property type="project" value="UniProtKB-UniRule"/>
</dbReference>
<protein>
    <recommendedName>
        <fullName evidence="8">Protein nucleotidyltransferase YdiU</fullName>
        <ecNumber evidence="8">2.7.7.-</ecNumber>
    </recommendedName>
    <alternativeName>
        <fullName evidence="8">Protein adenylyltransferase YdiU</fullName>
        <ecNumber evidence="8">2.7.7.108</ecNumber>
    </alternativeName>
    <alternativeName>
        <fullName evidence="8">Protein uridylyltransferase YdiU</fullName>
        <ecNumber evidence="8">2.7.7.-</ecNumber>
    </alternativeName>
</protein>
<dbReference type="AlphaFoldDB" id="A0A0M4CMD7"/>
<evidence type="ECO:0000256" key="1">
    <source>
        <dbReference type="ARBA" id="ARBA00009747"/>
    </source>
</evidence>
<keyword evidence="5 8" id="KW-0547">Nucleotide-binding</keyword>
<feature type="binding site" evidence="8">
    <location>
        <position position="92"/>
    </location>
    <ligand>
        <name>ATP</name>
        <dbReference type="ChEBI" id="CHEBI:30616"/>
    </ligand>
</feature>
<dbReference type="RefSeq" id="WP_053545163.1">
    <property type="nucleotide sequence ID" value="NZ_CP009220.1"/>
</dbReference>
<dbReference type="InterPro" id="IPR003846">
    <property type="entry name" value="SelO"/>
</dbReference>
<reference evidence="9 10" key="1">
    <citation type="submission" date="2014-08" db="EMBL/GenBank/DDBJ databases">
        <title>Complete genome sequence of Corynebacterium deserti GIMN1.010 (=DSM 45689), isolated from desert sand in western China.</title>
        <authorList>
            <person name="Ruckert C."/>
            <person name="Albersmeier A."/>
            <person name="Kalinowski J."/>
        </authorList>
    </citation>
    <scope>NUCLEOTIDE SEQUENCE [LARGE SCALE GENOMIC DNA]</scope>
    <source>
        <strain evidence="9 10">GIMN1.010</strain>
    </source>
</reference>
<dbReference type="GO" id="GO:0030145">
    <property type="term" value="F:manganese ion binding"/>
    <property type="evidence" value="ECO:0007669"/>
    <property type="project" value="UniProtKB-UniRule"/>
</dbReference>
<evidence type="ECO:0000256" key="8">
    <source>
        <dbReference type="HAMAP-Rule" id="MF_00692"/>
    </source>
</evidence>
<dbReference type="PANTHER" id="PTHR32057">
    <property type="entry name" value="PROTEIN ADENYLYLTRANSFERASE SELO, MITOCHONDRIAL"/>
    <property type="match status" value="1"/>
</dbReference>
<feature type="binding site" evidence="8">
    <location>
        <position position="128"/>
    </location>
    <ligand>
        <name>ATP</name>
        <dbReference type="ChEBI" id="CHEBI:30616"/>
    </ligand>
</feature>
<evidence type="ECO:0000313" key="10">
    <source>
        <dbReference type="Proteomes" id="UP000068067"/>
    </source>
</evidence>
<sequence>MTTANDAPFTLSAEFAEAIPQMAVPWHGEDAPDPQLVILKEDLAELLGLDPTWLRTDEGVHFLLGLNPQPLTKATAQAYSGHQFGQFVPTLGDGRALLLGEAHSTDGILRDIHLKGSGRTQFSRGADGRAALGPVLREFLISEAMHALGVPTTRSLAVLTTGRKIQRGQVMPGAVLVRVATSHIRVGSFQYSNIAGGIDLTKQLVDYSITRHFPDLVPQLSAPSPQLYREFFHKVLLRQAQTVAKWMRLGFVHGVLNTDNTLISGETIDYGPCAFMERYRKDATFSSIDTQSRYKFENQPIILGWNMARLVETLIPLLGDSPDEGMNAAQQELGNFNDLCTAAITKEFARALGIDASHKPLIDEFQQLLFLHASDITTVFQSMITNSAPPKGFESFIQEWRSLDPDVETMKTINPIFIPRNHLVEHALADAIDGTWDSFEELLNAVTNPFDEDAGTPYLARPSEDGFEENYMTFCGT</sequence>
<comment type="cofactor">
    <cofactor evidence="8">
        <name>Mg(2+)</name>
        <dbReference type="ChEBI" id="CHEBI:18420"/>
    </cofactor>
    <cofactor evidence="8">
        <name>Mn(2+)</name>
        <dbReference type="ChEBI" id="CHEBI:29035"/>
    </cofactor>
</comment>
<comment type="catalytic activity">
    <reaction evidence="8">
        <text>L-tyrosyl-[protein] + ATP = O-(5'-adenylyl)-L-tyrosyl-[protein] + diphosphate</text>
        <dbReference type="Rhea" id="RHEA:54288"/>
        <dbReference type="Rhea" id="RHEA-COMP:10136"/>
        <dbReference type="Rhea" id="RHEA-COMP:13846"/>
        <dbReference type="ChEBI" id="CHEBI:30616"/>
        <dbReference type="ChEBI" id="CHEBI:33019"/>
        <dbReference type="ChEBI" id="CHEBI:46858"/>
        <dbReference type="ChEBI" id="CHEBI:83624"/>
        <dbReference type="EC" id="2.7.7.108"/>
    </reaction>
</comment>
<dbReference type="KEGG" id="cdx:CDES_08965"/>
<feature type="binding site" evidence="8">
    <location>
        <position position="115"/>
    </location>
    <ligand>
        <name>ATP</name>
        <dbReference type="ChEBI" id="CHEBI:30616"/>
    </ligand>
</feature>
<comment type="similarity">
    <text evidence="1 8">Belongs to the SELO family.</text>
</comment>
<name>A0A0M4CMD7_9CORY</name>
<comment type="catalytic activity">
    <reaction evidence="8">
        <text>L-threonyl-[protein] + ATP = 3-O-(5'-adenylyl)-L-threonyl-[protein] + diphosphate</text>
        <dbReference type="Rhea" id="RHEA:54292"/>
        <dbReference type="Rhea" id="RHEA-COMP:11060"/>
        <dbReference type="Rhea" id="RHEA-COMP:13847"/>
        <dbReference type="ChEBI" id="CHEBI:30013"/>
        <dbReference type="ChEBI" id="CHEBI:30616"/>
        <dbReference type="ChEBI" id="CHEBI:33019"/>
        <dbReference type="ChEBI" id="CHEBI:138113"/>
        <dbReference type="EC" id="2.7.7.108"/>
    </reaction>
</comment>
<comment type="catalytic activity">
    <reaction evidence="8">
        <text>L-seryl-[protein] + UTP = O-(5'-uridylyl)-L-seryl-[protein] + diphosphate</text>
        <dbReference type="Rhea" id="RHEA:64604"/>
        <dbReference type="Rhea" id="RHEA-COMP:9863"/>
        <dbReference type="Rhea" id="RHEA-COMP:16635"/>
        <dbReference type="ChEBI" id="CHEBI:29999"/>
        <dbReference type="ChEBI" id="CHEBI:33019"/>
        <dbReference type="ChEBI" id="CHEBI:46398"/>
        <dbReference type="ChEBI" id="CHEBI:156051"/>
    </reaction>
</comment>
<keyword evidence="4 8" id="KW-0479">Metal-binding</keyword>
<keyword evidence="6 8" id="KW-0067">ATP-binding</keyword>
<feature type="binding site" evidence="8">
    <location>
        <position position="260"/>
    </location>
    <ligand>
        <name>Mg(2+)</name>
        <dbReference type="ChEBI" id="CHEBI:18420"/>
    </ligand>
</feature>
<comment type="catalytic activity">
    <reaction evidence="8">
        <text>L-tyrosyl-[protein] + UTP = O-(5'-uridylyl)-L-tyrosyl-[protein] + diphosphate</text>
        <dbReference type="Rhea" id="RHEA:83887"/>
        <dbReference type="Rhea" id="RHEA-COMP:10136"/>
        <dbReference type="Rhea" id="RHEA-COMP:20238"/>
        <dbReference type="ChEBI" id="CHEBI:33019"/>
        <dbReference type="ChEBI" id="CHEBI:46398"/>
        <dbReference type="ChEBI" id="CHEBI:46858"/>
        <dbReference type="ChEBI" id="CHEBI:90602"/>
    </reaction>
</comment>
<feature type="binding site" evidence="8">
    <location>
        <position position="95"/>
    </location>
    <ligand>
        <name>ATP</name>
        <dbReference type="ChEBI" id="CHEBI:30616"/>
    </ligand>
</feature>
<dbReference type="EMBL" id="CP009220">
    <property type="protein sequence ID" value="ALC06185.1"/>
    <property type="molecule type" value="Genomic_DNA"/>
</dbReference>
<evidence type="ECO:0000256" key="2">
    <source>
        <dbReference type="ARBA" id="ARBA00022679"/>
    </source>
</evidence>
<proteinExistence type="inferred from homology"/>
<dbReference type="PATRIC" id="fig|931089.4.peg.1805"/>
<comment type="function">
    <text evidence="8">Nucleotidyltransferase involved in the post-translational modification of proteins. It can catalyze the addition of adenosine monophosphate (AMP) or uridine monophosphate (UMP) to a protein, resulting in modifications known as AMPylation and UMPylation.</text>
</comment>
<feature type="active site" description="Proton acceptor" evidence="8">
    <location>
        <position position="259"/>
    </location>
</feature>
<feature type="binding site" evidence="8">
    <location>
        <position position="127"/>
    </location>
    <ligand>
        <name>ATP</name>
        <dbReference type="ChEBI" id="CHEBI:30616"/>
    </ligand>
</feature>
<comment type="catalytic activity">
    <reaction evidence="8">
        <text>L-histidyl-[protein] + UTP = N(tele)-(5'-uridylyl)-L-histidyl-[protein] + diphosphate</text>
        <dbReference type="Rhea" id="RHEA:83891"/>
        <dbReference type="Rhea" id="RHEA-COMP:9745"/>
        <dbReference type="Rhea" id="RHEA-COMP:20239"/>
        <dbReference type="ChEBI" id="CHEBI:29979"/>
        <dbReference type="ChEBI" id="CHEBI:33019"/>
        <dbReference type="ChEBI" id="CHEBI:46398"/>
        <dbReference type="ChEBI" id="CHEBI:233474"/>
    </reaction>
</comment>
<accession>A0A0M4CMD7</accession>
<dbReference type="Proteomes" id="UP000068067">
    <property type="component" value="Chromosome"/>
</dbReference>
<dbReference type="PANTHER" id="PTHR32057:SF14">
    <property type="entry name" value="PROTEIN ADENYLYLTRANSFERASE SELO, MITOCHONDRIAL"/>
    <property type="match status" value="1"/>
</dbReference>
<dbReference type="EC" id="2.7.7.108" evidence="8"/>
<keyword evidence="3 8" id="KW-0548">Nucleotidyltransferase</keyword>
<organism evidence="9 10">
    <name type="scientific">Corynebacterium deserti GIMN1.010</name>
    <dbReference type="NCBI Taxonomy" id="931089"/>
    <lineage>
        <taxon>Bacteria</taxon>
        <taxon>Bacillati</taxon>
        <taxon>Actinomycetota</taxon>
        <taxon>Actinomycetes</taxon>
        <taxon>Mycobacteriales</taxon>
        <taxon>Corynebacteriaceae</taxon>
        <taxon>Corynebacterium</taxon>
    </lineage>
</organism>
<evidence type="ECO:0000313" key="9">
    <source>
        <dbReference type="EMBL" id="ALC06185.1"/>
    </source>
</evidence>
<feature type="binding site" evidence="8">
    <location>
        <position position="178"/>
    </location>
    <ligand>
        <name>ATP</name>
        <dbReference type="ChEBI" id="CHEBI:30616"/>
    </ligand>
</feature>
<evidence type="ECO:0000256" key="3">
    <source>
        <dbReference type="ARBA" id="ARBA00022695"/>
    </source>
</evidence>
<keyword evidence="10" id="KW-1185">Reference proteome</keyword>
<dbReference type="Pfam" id="PF02696">
    <property type="entry name" value="SelO"/>
    <property type="match status" value="1"/>
</dbReference>
<comment type="catalytic activity">
    <reaction evidence="8">
        <text>L-seryl-[protein] + ATP = 3-O-(5'-adenylyl)-L-seryl-[protein] + diphosphate</text>
        <dbReference type="Rhea" id="RHEA:58120"/>
        <dbReference type="Rhea" id="RHEA-COMP:9863"/>
        <dbReference type="Rhea" id="RHEA-COMP:15073"/>
        <dbReference type="ChEBI" id="CHEBI:29999"/>
        <dbReference type="ChEBI" id="CHEBI:30616"/>
        <dbReference type="ChEBI" id="CHEBI:33019"/>
        <dbReference type="ChEBI" id="CHEBI:142516"/>
        <dbReference type="EC" id="2.7.7.108"/>
    </reaction>
</comment>
<evidence type="ECO:0000256" key="4">
    <source>
        <dbReference type="ARBA" id="ARBA00022723"/>
    </source>
</evidence>
<evidence type="ECO:0000256" key="6">
    <source>
        <dbReference type="ARBA" id="ARBA00022840"/>
    </source>
</evidence>
<gene>
    <name evidence="8" type="primary">ydiU</name>
    <name evidence="8" type="synonym">selO</name>
    <name evidence="9" type="ORF">CDES_08965</name>
</gene>
<evidence type="ECO:0000256" key="7">
    <source>
        <dbReference type="ARBA" id="ARBA00022842"/>
    </source>
</evidence>
<dbReference type="GO" id="GO:0070733">
    <property type="term" value="F:AMPylase activity"/>
    <property type="evidence" value="ECO:0007669"/>
    <property type="project" value="UniProtKB-EC"/>
</dbReference>
<feature type="binding site" evidence="8">
    <location>
        <position position="269"/>
    </location>
    <ligand>
        <name>Mg(2+)</name>
        <dbReference type="ChEBI" id="CHEBI:18420"/>
    </ligand>
</feature>
<feature type="binding site" evidence="8">
    <location>
        <position position="269"/>
    </location>
    <ligand>
        <name>ATP</name>
        <dbReference type="ChEBI" id="CHEBI:30616"/>
    </ligand>
</feature>
<keyword evidence="2 8" id="KW-0808">Transferase</keyword>
<evidence type="ECO:0000256" key="5">
    <source>
        <dbReference type="ARBA" id="ARBA00022741"/>
    </source>
</evidence>
<keyword evidence="8" id="KW-0464">Manganese</keyword>
<dbReference type="OrthoDB" id="9776281at2"/>
<feature type="binding site" evidence="8">
    <location>
        <position position="94"/>
    </location>
    <ligand>
        <name>ATP</name>
        <dbReference type="ChEBI" id="CHEBI:30616"/>
    </ligand>
</feature>
<dbReference type="HAMAP" id="MF_00692">
    <property type="entry name" value="SelO"/>
    <property type="match status" value="1"/>
</dbReference>
<keyword evidence="7 8" id="KW-0460">Magnesium</keyword>
<dbReference type="GO" id="GO:0005524">
    <property type="term" value="F:ATP binding"/>
    <property type="evidence" value="ECO:0007669"/>
    <property type="project" value="UniProtKB-UniRule"/>
</dbReference>
<dbReference type="STRING" id="931089.CDES_08965"/>